<sequence length="790" mass="79422">MVELDAFEAPDFDPVTYVNDYCQKKSQDAPMDRYLTELELRLQLVSEDIVGKLADASSRASLRVPSALKELLNIQSDLASAQASMAEVQERVNASAVGPGAQAVDTLRQLERVKGRMQTAADTLEEASGLASLFHRMDSLFADEDLPAIAAALAGMQRGLRVVGDSVPGFADGPARLATFQARLRDLVRAPLVAALQNRQGGEAQQLAGMLEGAGDGASLERLYCAAVLPPLRAAWEQVDPARAPFVSALPQFFEQVLGLLRGEAGWLAEAMPCRAPALLHALVTALFEAVEAEHGARLAAALAAPRGSPVPLERLAAARAAALDFVHGAAEAIVAAGQGGAAGVPPLEPLAELVLRPCEAALTGRYAALEGDALESAARAAVAALTAAASGGGAGAGAGGGPRGGAPTGGAVRAAPRAPAVEGLAAALEAGAAGLAEAMHAALARCDLLSSHALLPELAGAADEAARQFLVAARGTLAARLAGAGEAGVPGAAAPSEAAAAAALEAVVPLVPASAAVGRRLAAVEAALRAAAAAVLDGDSGAGGSGRGAQPAAPWRYDPGAARLEAGGGAVRDAIARLAPAAGRPTPALPEAMAGAAALQRLVHDAVLSTALARPRALFAGLPAAREYVAGDGAAAMPSFSAIPLPAITAAGEYLLLLPQLLEAVLLRDEESAGAEDALASVNEWTSRVAAASTQELTQRLRQLPRLTRGGAGQLAADLEYFCNVLSTLGMEAPDALAGWAAGAAVQGEEPGEAAGDARAAFGELLAAAEGKEGRDAVRAVAALRGIQL</sequence>
<evidence type="ECO:0000256" key="3">
    <source>
        <dbReference type="ARBA" id="ARBA00020984"/>
    </source>
</evidence>
<keyword evidence="7" id="KW-0472">Membrane</keyword>
<evidence type="ECO:0000256" key="10">
    <source>
        <dbReference type="SAM" id="MobiDB-lite"/>
    </source>
</evidence>
<organism evidence="11">
    <name type="scientific">Auxenochlorella protothecoides</name>
    <name type="common">Green microalga</name>
    <name type="synonym">Chlorella protothecoides</name>
    <dbReference type="NCBI Taxonomy" id="3075"/>
    <lineage>
        <taxon>Eukaryota</taxon>
        <taxon>Viridiplantae</taxon>
        <taxon>Chlorophyta</taxon>
        <taxon>core chlorophytes</taxon>
        <taxon>Trebouxiophyceae</taxon>
        <taxon>Chlorellales</taxon>
        <taxon>Chlorellaceae</taxon>
        <taxon>Auxenochlorella</taxon>
    </lineage>
</organism>
<dbReference type="GO" id="GO:0006890">
    <property type="term" value="P:retrograde vesicle-mediated transport, Golgi to endoplasmic reticulum"/>
    <property type="evidence" value="ECO:0007669"/>
    <property type="project" value="TreeGrafter"/>
</dbReference>
<evidence type="ECO:0000256" key="5">
    <source>
        <dbReference type="ARBA" id="ARBA00022927"/>
    </source>
</evidence>
<comment type="subcellular location">
    <subcellularLocation>
        <location evidence="1">Golgi apparatus membrane</location>
        <topology evidence="1">Peripheral membrane protein</topology>
    </subcellularLocation>
</comment>
<dbReference type="GO" id="GO:0006886">
    <property type="term" value="P:intracellular protein transport"/>
    <property type="evidence" value="ECO:0007669"/>
    <property type="project" value="InterPro"/>
</dbReference>
<protein>
    <recommendedName>
        <fullName evidence="3">Conserved oligomeric Golgi complex subunit 7</fullName>
    </recommendedName>
    <alternativeName>
        <fullName evidence="8">Component of oligomeric Golgi complex 7</fullName>
    </alternativeName>
</protein>
<dbReference type="PANTHER" id="PTHR21443">
    <property type="entry name" value="CONSERVED OLIGOMERIC GOLGI COMPLEX COMPONENT 7"/>
    <property type="match status" value="1"/>
</dbReference>
<evidence type="ECO:0000256" key="9">
    <source>
        <dbReference type="SAM" id="Coils"/>
    </source>
</evidence>
<keyword evidence="6" id="KW-0333">Golgi apparatus</keyword>
<evidence type="ECO:0000256" key="6">
    <source>
        <dbReference type="ARBA" id="ARBA00023034"/>
    </source>
</evidence>
<dbReference type="Pfam" id="PF10191">
    <property type="entry name" value="COG7"/>
    <property type="match status" value="2"/>
</dbReference>
<keyword evidence="5" id="KW-0653">Protein transport</keyword>
<evidence type="ECO:0000256" key="2">
    <source>
        <dbReference type="ARBA" id="ARBA00005831"/>
    </source>
</evidence>
<dbReference type="GO" id="GO:0017119">
    <property type="term" value="C:Golgi transport complex"/>
    <property type="evidence" value="ECO:0007669"/>
    <property type="project" value="InterPro"/>
</dbReference>
<comment type="similarity">
    <text evidence="2">Belongs to the COG7 family.</text>
</comment>
<name>A0A1D2A7C2_AUXPR</name>
<reference evidence="11" key="1">
    <citation type="submission" date="2015-08" db="EMBL/GenBank/DDBJ databases">
        <authorList>
            <person name="Babu N.S."/>
            <person name="Beckwith C.J."/>
            <person name="Beseler K.G."/>
            <person name="Brison A."/>
            <person name="Carone J.V."/>
            <person name="Caskin T.P."/>
            <person name="Diamond M."/>
            <person name="Durham M.E."/>
            <person name="Foxe J.M."/>
            <person name="Go M."/>
            <person name="Henderson B.A."/>
            <person name="Jones I.B."/>
            <person name="McGettigan J.A."/>
            <person name="Micheletti S.J."/>
            <person name="Nasrallah M.E."/>
            <person name="Ortiz D."/>
            <person name="Piller C.R."/>
            <person name="Privatt S.R."/>
            <person name="Schneider S.L."/>
            <person name="Sharp S."/>
            <person name="Smith T.C."/>
            <person name="Stanton J.D."/>
            <person name="Ullery H.E."/>
            <person name="Wilson R.J."/>
            <person name="Serrano M.G."/>
            <person name="Buck G."/>
            <person name="Lee V."/>
            <person name="Wang Y."/>
            <person name="Carvalho R."/>
            <person name="Voegtly L."/>
            <person name="Shi R."/>
            <person name="Duckworth R."/>
            <person name="Johnson A."/>
            <person name="Loviza R."/>
            <person name="Walstead R."/>
            <person name="Shah Z."/>
            <person name="Kiflezghi M."/>
            <person name="Wade K."/>
            <person name="Ball S.L."/>
            <person name="Bradley K.W."/>
            <person name="Asai D.J."/>
            <person name="Bowman C.A."/>
            <person name="Russell D.A."/>
            <person name="Pope W.H."/>
            <person name="Jacobs-Sera D."/>
            <person name="Hendrix R.W."/>
            <person name="Hatfull G.F."/>
        </authorList>
    </citation>
    <scope>NUCLEOTIDE SEQUENCE</scope>
</reference>
<keyword evidence="4" id="KW-0813">Transport</keyword>
<dbReference type="GO" id="GO:0000139">
    <property type="term" value="C:Golgi membrane"/>
    <property type="evidence" value="ECO:0007669"/>
    <property type="project" value="UniProtKB-SubCell"/>
</dbReference>
<gene>
    <name evidence="11" type="ORF">g.71536</name>
</gene>
<dbReference type="GO" id="GO:0007030">
    <property type="term" value="P:Golgi organization"/>
    <property type="evidence" value="ECO:0007669"/>
    <property type="project" value="TreeGrafter"/>
</dbReference>
<evidence type="ECO:0000256" key="8">
    <source>
        <dbReference type="ARBA" id="ARBA00031345"/>
    </source>
</evidence>
<evidence type="ECO:0000256" key="1">
    <source>
        <dbReference type="ARBA" id="ARBA00004395"/>
    </source>
</evidence>
<accession>A0A1D2A7C2</accession>
<proteinExistence type="inferred from homology"/>
<evidence type="ECO:0000313" key="11">
    <source>
        <dbReference type="EMBL" id="JAT75087.1"/>
    </source>
</evidence>
<dbReference type="InterPro" id="IPR019335">
    <property type="entry name" value="COG7"/>
</dbReference>
<evidence type="ECO:0000256" key="7">
    <source>
        <dbReference type="ARBA" id="ARBA00023136"/>
    </source>
</evidence>
<keyword evidence="9" id="KW-0175">Coiled coil</keyword>
<dbReference type="AlphaFoldDB" id="A0A1D2A7C2"/>
<dbReference type="EMBL" id="GDKF01003535">
    <property type="protein sequence ID" value="JAT75087.1"/>
    <property type="molecule type" value="Transcribed_RNA"/>
</dbReference>
<feature type="coiled-coil region" evidence="9">
    <location>
        <begin position="71"/>
        <end position="127"/>
    </location>
</feature>
<feature type="region of interest" description="Disordered" evidence="10">
    <location>
        <begin position="394"/>
        <end position="414"/>
    </location>
</feature>
<dbReference type="PANTHER" id="PTHR21443:SF0">
    <property type="entry name" value="CONSERVED OLIGOMERIC GOLGI COMPLEX SUBUNIT 7"/>
    <property type="match status" value="1"/>
</dbReference>
<feature type="compositionally biased region" description="Gly residues" evidence="10">
    <location>
        <begin position="394"/>
        <end position="409"/>
    </location>
</feature>
<evidence type="ECO:0000256" key="4">
    <source>
        <dbReference type="ARBA" id="ARBA00022448"/>
    </source>
</evidence>